<protein>
    <submittedName>
        <fullName evidence="5">Glycosyltransferase</fullName>
        <ecNumber evidence="5">2.4.-.-</ecNumber>
    </submittedName>
</protein>
<dbReference type="Proteomes" id="UP001597296">
    <property type="component" value="Unassembled WGS sequence"/>
</dbReference>
<evidence type="ECO:0000256" key="1">
    <source>
        <dbReference type="ARBA" id="ARBA00022676"/>
    </source>
</evidence>
<dbReference type="InterPro" id="IPR028098">
    <property type="entry name" value="Glyco_trans_4-like_N"/>
</dbReference>
<feature type="domain" description="Glycosyltransferase subfamily 4-like N-terminal" evidence="4">
    <location>
        <begin position="712"/>
        <end position="853"/>
    </location>
</feature>
<dbReference type="Gene3D" id="3.40.50.2000">
    <property type="entry name" value="Glycogen Phosphorylase B"/>
    <property type="match status" value="4"/>
</dbReference>
<dbReference type="InterPro" id="IPR001296">
    <property type="entry name" value="Glyco_trans_1"/>
</dbReference>
<dbReference type="EMBL" id="JBHUIY010000037">
    <property type="protein sequence ID" value="MFD2235137.1"/>
    <property type="molecule type" value="Genomic_DNA"/>
</dbReference>
<dbReference type="Pfam" id="PF13692">
    <property type="entry name" value="Glyco_trans_1_4"/>
    <property type="match status" value="1"/>
</dbReference>
<evidence type="ECO:0000313" key="6">
    <source>
        <dbReference type="Proteomes" id="UP001597296"/>
    </source>
</evidence>
<organism evidence="5 6">
    <name type="scientific">Phaeospirillum tilakii</name>
    <dbReference type="NCBI Taxonomy" id="741673"/>
    <lineage>
        <taxon>Bacteria</taxon>
        <taxon>Pseudomonadati</taxon>
        <taxon>Pseudomonadota</taxon>
        <taxon>Alphaproteobacteria</taxon>
        <taxon>Rhodospirillales</taxon>
        <taxon>Rhodospirillaceae</taxon>
        <taxon>Phaeospirillum</taxon>
    </lineage>
</organism>
<dbReference type="GO" id="GO:0016757">
    <property type="term" value="F:glycosyltransferase activity"/>
    <property type="evidence" value="ECO:0007669"/>
    <property type="project" value="UniProtKB-KW"/>
</dbReference>
<evidence type="ECO:0000259" key="4">
    <source>
        <dbReference type="Pfam" id="PF13439"/>
    </source>
</evidence>
<accession>A0ABW5CFC7</accession>
<evidence type="ECO:0000313" key="5">
    <source>
        <dbReference type="EMBL" id="MFD2235137.1"/>
    </source>
</evidence>
<gene>
    <name evidence="5" type="ORF">ACFSNB_15090</name>
</gene>
<name>A0ABW5CFC7_9PROT</name>
<feature type="domain" description="Glycosyltransferase subfamily 4-like N-terminal" evidence="4">
    <location>
        <begin position="12"/>
        <end position="196"/>
    </location>
</feature>
<dbReference type="Pfam" id="PF00534">
    <property type="entry name" value="Glycos_transf_1"/>
    <property type="match status" value="1"/>
</dbReference>
<keyword evidence="1 5" id="KW-0328">Glycosyltransferase</keyword>
<dbReference type="EC" id="2.4.-.-" evidence="5"/>
<dbReference type="Pfam" id="PF13439">
    <property type="entry name" value="Glyco_transf_4"/>
    <property type="match status" value="2"/>
</dbReference>
<feature type="domain" description="Glycosyl transferase family 1" evidence="3">
    <location>
        <begin position="866"/>
        <end position="1032"/>
    </location>
</feature>
<dbReference type="SUPFAM" id="SSF53756">
    <property type="entry name" value="UDP-Glycosyltransferase/glycogen phosphorylase"/>
    <property type="match status" value="2"/>
</dbReference>
<evidence type="ECO:0000256" key="2">
    <source>
        <dbReference type="ARBA" id="ARBA00022679"/>
    </source>
</evidence>
<keyword evidence="6" id="KW-1185">Reference proteome</keyword>
<evidence type="ECO:0000259" key="3">
    <source>
        <dbReference type="Pfam" id="PF00534"/>
    </source>
</evidence>
<dbReference type="RefSeq" id="WP_377318037.1">
    <property type="nucleotide sequence ID" value="NZ_JBHUIY010000037.1"/>
</dbReference>
<proteinExistence type="predicted"/>
<dbReference type="PANTHER" id="PTHR12526">
    <property type="entry name" value="GLYCOSYLTRANSFERASE"/>
    <property type="match status" value="1"/>
</dbReference>
<reference evidence="6" key="1">
    <citation type="journal article" date="2019" name="Int. J. Syst. Evol. Microbiol.">
        <title>The Global Catalogue of Microorganisms (GCM) 10K type strain sequencing project: providing services to taxonomists for standard genome sequencing and annotation.</title>
        <authorList>
            <consortium name="The Broad Institute Genomics Platform"/>
            <consortium name="The Broad Institute Genome Sequencing Center for Infectious Disease"/>
            <person name="Wu L."/>
            <person name="Ma J."/>
        </authorList>
    </citation>
    <scope>NUCLEOTIDE SEQUENCE [LARGE SCALE GENOMIC DNA]</scope>
    <source>
        <strain evidence="6">KCTC 15012</strain>
    </source>
</reference>
<dbReference type="PANTHER" id="PTHR12526:SF510">
    <property type="entry name" value="D-INOSITOL 3-PHOSPHATE GLYCOSYLTRANSFERASE"/>
    <property type="match status" value="1"/>
</dbReference>
<keyword evidence="2 5" id="KW-0808">Transferase</keyword>
<comment type="caution">
    <text evidence="5">The sequence shown here is derived from an EMBL/GenBank/DDBJ whole genome shotgun (WGS) entry which is preliminary data.</text>
</comment>
<sequence length="1061" mass="114774">MRVVLAGGSLGPGGAERQLVLTAQELAADERVAAITVLCQNLTAARADFYRPALVGLDRCRVIEFLPEASPARQAIPGNLESLSGILPPWVITEICAYARWFRHEQIDVVQCWQDHINVTAGLGALVAGIPRIVLNCRNSSPPFFAYFQPWMWDAYRVLLASPSVAAMVNSRAGAEDYAAWLHLPPDRFRVVPNAFAPSFYRQPEAGAGAALRRDLGVAPAARLVGAIFRLADEKDPGLWLEVASRLARRDPGVEFVIFGDGILRPSVEVAARTALGNRIRLPGLVPDALIALSCLDLFLLTSRQEGLPNVLLESQWMGVPVVATAVGGCAEAILPGGGTVVGRDPALLAEACEHWLAAPRPDRAALRAAVEARFSPAAMGAATWAAFSTPPDLPLALTRSDQGGAIYQPIAGSLLVVMGFQSPLGDFARELEAVTALLPSCSGRIRMIVGPNQADWDEACLRFGPNPRVALERWSEQGGSSPGTGTLSAVLAPERFAWANQLRGSGQWARIANEIAAFRPERLCVLSAPMFAPGGVAGLAMGVERIDLVPPEPRRIWCRPPPAEIEVGAAVADGRVRLLPSTCGGTRRPVTLRIKRLITRGKGAVVHLGHRLAMWIWRTRSHLPGVIPALLEALSARSLREFWAAALACGGTEGKPSSRRLLVVGTLGPGGAERQAMLTLIGLHRRRDHPYALLGQYLDAPGNRFFLPQIEQEGIDVYLPMPDPDDKEAASSVTAALAEAERLPLSLKQIGGFLRAFDRLKPELVHLWLDDINVKAGLAAVAAGVPRILLSTRSLPPYRFSFFLPYMRPAYRLLANAPGVVMLNNSEAGARAYERWLGLPPGRITVVRNGFDFAALGEGRRDARRQEYRRTLGLAESVPLLGTVIRLGVEKRPLLWLDIAQAVRRSLPDCHFLIVGDGPLRQTAEEHARRAGLADAVHFVGHQRDTVAAMAAMDLFLLTSATEGLPNVLIEAQAIGTPVVTTPAGGAGETLAHGETGWLLERDDAPHAAEVVLRLLRDPEWRRRAGEQARAFVRQRFGLERMLAETLALYPDQSSNNNKT</sequence>